<keyword evidence="4" id="KW-1185">Reference proteome</keyword>
<dbReference type="Pfam" id="PF00211">
    <property type="entry name" value="Guanylate_cyc"/>
    <property type="match status" value="1"/>
</dbReference>
<dbReference type="RefSeq" id="WP_184193352.1">
    <property type="nucleotide sequence ID" value="NZ_JACHGW010000001.1"/>
</dbReference>
<dbReference type="GO" id="GO:0004016">
    <property type="term" value="F:adenylate cyclase activity"/>
    <property type="evidence" value="ECO:0007669"/>
    <property type="project" value="UniProtKB-ARBA"/>
</dbReference>
<dbReference type="InterPro" id="IPR011990">
    <property type="entry name" value="TPR-like_helical_dom_sf"/>
</dbReference>
<dbReference type="SMART" id="SM00028">
    <property type="entry name" value="TPR"/>
    <property type="match status" value="5"/>
</dbReference>
<organism evidence="3 4">
    <name type="scientific">Armatimonas rosea</name>
    <dbReference type="NCBI Taxonomy" id="685828"/>
    <lineage>
        <taxon>Bacteria</taxon>
        <taxon>Bacillati</taxon>
        <taxon>Armatimonadota</taxon>
        <taxon>Armatimonadia</taxon>
        <taxon>Armatimonadales</taxon>
        <taxon>Armatimonadaceae</taxon>
        <taxon>Armatimonas</taxon>
    </lineage>
</organism>
<dbReference type="Gene3D" id="1.10.10.10">
    <property type="entry name" value="Winged helix-like DNA-binding domain superfamily/Winged helix DNA-binding domain"/>
    <property type="match status" value="1"/>
</dbReference>
<dbReference type="CDD" id="cd07302">
    <property type="entry name" value="CHD"/>
    <property type="match status" value="1"/>
</dbReference>
<dbReference type="GO" id="GO:0016887">
    <property type="term" value="F:ATP hydrolysis activity"/>
    <property type="evidence" value="ECO:0007669"/>
    <property type="project" value="InterPro"/>
</dbReference>
<dbReference type="InterPro" id="IPR027417">
    <property type="entry name" value="P-loop_NTPase"/>
</dbReference>
<dbReference type="PROSITE" id="PS50005">
    <property type="entry name" value="TPR"/>
    <property type="match status" value="1"/>
</dbReference>
<dbReference type="InterPro" id="IPR049945">
    <property type="entry name" value="AAA_22"/>
</dbReference>
<dbReference type="SUPFAM" id="SSF55073">
    <property type="entry name" value="Nucleotide cyclase"/>
    <property type="match status" value="1"/>
</dbReference>
<dbReference type="Gene3D" id="3.30.70.1230">
    <property type="entry name" value="Nucleotide cyclase"/>
    <property type="match status" value="1"/>
</dbReference>
<gene>
    <name evidence="3" type="ORF">HNQ39_001520</name>
</gene>
<dbReference type="InterPro" id="IPR036388">
    <property type="entry name" value="WH-like_DNA-bd_sf"/>
</dbReference>
<dbReference type="SUPFAM" id="SSF52540">
    <property type="entry name" value="P-loop containing nucleoside triphosphate hydrolases"/>
    <property type="match status" value="1"/>
</dbReference>
<dbReference type="SUPFAM" id="SSF48452">
    <property type="entry name" value="TPR-like"/>
    <property type="match status" value="1"/>
</dbReference>
<reference evidence="3 4" key="1">
    <citation type="submission" date="2020-08" db="EMBL/GenBank/DDBJ databases">
        <title>Genomic Encyclopedia of Type Strains, Phase IV (KMG-IV): sequencing the most valuable type-strain genomes for metagenomic binning, comparative biology and taxonomic classification.</title>
        <authorList>
            <person name="Goeker M."/>
        </authorList>
    </citation>
    <scope>NUCLEOTIDE SEQUENCE [LARGE SCALE GENOMIC DNA]</scope>
    <source>
        <strain evidence="3 4">DSM 23562</strain>
    </source>
</reference>
<dbReference type="GO" id="GO:0009190">
    <property type="term" value="P:cyclic nucleotide biosynthetic process"/>
    <property type="evidence" value="ECO:0007669"/>
    <property type="project" value="InterPro"/>
</dbReference>
<evidence type="ECO:0000313" key="4">
    <source>
        <dbReference type="Proteomes" id="UP000520814"/>
    </source>
</evidence>
<sequence length="999" mass="109914">MAIPRGTITLLFTDIEGSTKLWEGHPEAMQTVLARHDALLREAIEAHTGFVFKTIGDAFCAAFATAPEAAQAALDAQLALALEVWPEPLTLKVRMALHTGAVESRDRDYFGPPLNRVARLLSTGHGGQTLLTQATQELVRDSLPPTATLRDLGTHQLKDLARPEQIYQLQHPSLAESFPALKSLSTHPNNLPQQVTSFIGREKELAEVQERLAQTRLLTLTGAGGSGKSRLSLQAAADLLERFPDGAFLVELAPLADPDLVVQTVAGALGLKEETGLPILNTLVESLKNKQLLLLLDNCEHVLDASAKLADALIRSCPDLKILATSREGLGIAGESTYRVPSLSLPDPKQTQTAETLSHFEAVRLFIDRALQTQPTFAVTNENAPALASICFRLDGIPLAIELAAARARSLSVEEINTKLDQRFRLLTGGSRTALPRQQTLRSLIDWSYALLTAQEKQVLESLSVFAGGWTLEAAEAVCVSDTVEDWEVLDLLTSLVDKSLVLAEQKHGHTRYRMLETIRQYSRDRLLDRGTGSAVREKHLDYFLALAKEAEPKVRGAEQNKWLNTLEEEHENLRLSLEWALQDEGGEKASALSLSLADFWVLRGYHAEGREWLEQALAKPHAQPRTQCRARLLMNVGDFAWYQADNRIAQAHFEECLELARELGDKRIIAYALRGTVANTTSYATKRTHYEDSLALFREVGDTYETFMALLYLGGLELADGNLLRVKEIANECLALSHVLGSPALIASAFTQMGNVAKREGNLQQARTYHEESLRLRREGSEKHLMAISLEHLGMIALEQQDYPNAMVYFEENLRLQTELGGRTKGMRGKSFLGMVAFCQGDYAGARSIYEESLALAREMDNVTGRASTAFSACALGHVACFQGDDSTAHACFHESLAICQEYLQERRLCLSYVLTGFGLLALSAHDILCAACLWGAGAKLREGIDSPMTLAPQNQLEMKYAAARAVLNDDTAFDAAWQEGRALTLEQAIALARETSS</sequence>
<evidence type="ECO:0000259" key="2">
    <source>
        <dbReference type="PROSITE" id="PS50125"/>
    </source>
</evidence>
<proteinExistence type="predicted"/>
<dbReference type="Pfam" id="PF13424">
    <property type="entry name" value="TPR_12"/>
    <property type="match status" value="2"/>
</dbReference>
<dbReference type="AlphaFoldDB" id="A0A7W9W5N7"/>
<evidence type="ECO:0000313" key="3">
    <source>
        <dbReference type="EMBL" id="MBB6049758.1"/>
    </source>
</evidence>
<dbReference type="InterPro" id="IPR029787">
    <property type="entry name" value="Nucleotide_cyclase"/>
</dbReference>
<protein>
    <submittedName>
        <fullName evidence="3">Putative ATPase/class 3 adenylate cyclase</fullName>
    </submittedName>
</protein>
<evidence type="ECO:0000256" key="1">
    <source>
        <dbReference type="PROSITE-ProRule" id="PRU00339"/>
    </source>
</evidence>
<dbReference type="PANTHER" id="PTHR47691">
    <property type="entry name" value="REGULATOR-RELATED"/>
    <property type="match status" value="1"/>
</dbReference>
<dbReference type="PANTHER" id="PTHR47691:SF3">
    <property type="entry name" value="HTH-TYPE TRANSCRIPTIONAL REGULATOR RV0890C-RELATED"/>
    <property type="match status" value="1"/>
</dbReference>
<dbReference type="InterPro" id="IPR001054">
    <property type="entry name" value="A/G_cyclase"/>
</dbReference>
<dbReference type="Pfam" id="PF25872">
    <property type="entry name" value="HTH_77"/>
    <property type="match status" value="1"/>
</dbReference>
<dbReference type="Pfam" id="PF13401">
    <property type="entry name" value="AAA_22"/>
    <property type="match status" value="1"/>
</dbReference>
<comment type="caution">
    <text evidence="3">The sequence shown here is derived from an EMBL/GenBank/DDBJ whole genome shotgun (WGS) entry which is preliminary data.</text>
</comment>
<feature type="repeat" description="TPR" evidence="1">
    <location>
        <begin position="788"/>
        <end position="821"/>
    </location>
</feature>
<dbReference type="Gene3D" id="3.40.50.300">
    <property type="entry name" value="P-loop containing nucleotide triphosphate hydrolases"/>
    <property type="match status" value="1"/>
</dbReference>
<dbReference type="PROSITE" id="PS50125">
    <property type="entry name" value="GUANYLATE_CYCLASE_2"/>
    <property type="match status" value="1"/>
</dbReference>
<dbReference type="SMART" id="SM00044">
    <property type="entry name" value="CYCc"/>
    <property type="match status" value="1"/>
</dbReference>
<keyword evidence="1" id="KW-0802">TPR repeat</keyword>
<feature type="domain" description="Guanylate cyclase" evidence="2">
    <location>
        <begin position="9"/>
        <end position="121"/>
    </location>
</feature>
<dbReference type="Proteomes" id="UP000520814">
    <property type="component" value="Unassembled WGS sequence"/>
</dbReference>
<dbReference type="InterPro" id="IPR058852">
    <property type="entry name" value="HTH_77"/>
</dbReference>
<accession>A0A7W9W5N7</accession>
<dbReference type="EMBL" id="JACHGW010000001">
    <property type="protein sequence ID" value="MBB6049758.1"/>
    <property type="molecule type" value="Genomic_DNA"/>
</dbReference>
<dbReference type="PRINTS" id="PR00364">
    <property type="entry name" value="DISEASERSIST"/>
</dbReference>
<name>A0A7W9W5N7_ARMRO</name>
<dbReference type="InterPro" id="IPR019734">
    <property type="entry name" value="TPR_rpt"/>
</dbReference>
<dbReference type="GO" id="GO:0035556">
    <property type="term" value="P:intracellular signal transduction"/>
    <property type="evidence" value="ECO:0007669"/>
    <property type="project" value="InterPro"/>
</dbReference>
<dbReference type="Gene3D" id="1.25.40.10">
    <property type="entry name" value="Tetratricopeptide repeat domain"/>
    <property type="match status" value="2"/>
</dbReference>